<sequence length="91" mass="9194">MQVGGVSRGTLDSSAATLGGDRSLRRVNPLGQIVPIYAPTTADGKPITSDISIRERCMNASPAFSTGVRGGTSRMPHLSDPPAAAASGADA</sequence>
<feature type="region of interest" description="Disordered" evidence="1">
    <location>
        <begin position="1"/>
        <end position="23"/>
    </location>
</feature>
<gene>
    <name evidence="2" type="ORF">Aiant_34830</name>
</gene>
<evidence type="ECO:0000313" key="2">
    <source>
        <dbReference type="EMBL" id="BCJ42826.1"/>
    </source>
</evidence>
<organism evidence="2 3">
    <name type="scientific">Actinoplanes ianthinogenes</name>
    <dbReference type="NCBI Taxonomy" id="122358"/>
    <lineage>
        <taxon>Bacteria</taxon>
        <taxon>Bacillati</taxon>
        <taxon>Actinomycetota</taxon>
        <taxon>Actinomycetes</taxon>
        <taxon>Micromonosporales</taxon>
        <taxon>Micromonosporaceae</taxon>
        <taxon>Actinoplanes</taxon>
    </lineage>
</organism>
<evidence type="ECO:0000256" key="1">
    <source>
        <dbReference type="SAM" id="MobiDB-lite"/>
    </source>
</evidence>
<accession>A0ABN6CB79</accession>
<evidence type="ECO:0000313" key="3">
    <source>
        <dbReference type="Proteomes" id="UP000676967"/>
    </source>
</evidence>
<feature type="region of interest" description="Disordered" evidence="1">
    <location>
        <begin position="62"/>
        <end position="91"/>
    </location>
</feature>
<protein>
    <submittedName>
        <fullName evidence="2">Uncharacterized protein</fullName>
    </submittedName>
</protein>
<keyword evidence="3" id="KW-1185">Reference proteome</keyword>
<dbReference type="Proteomes" id="UP000676967">
    <property type="component" value="Chromosome"/>
</dbReference>
<feature type="compositionally biased region" description="Low complexity" evidence="1">
    <location>
        <begin position="80"/>
        <end position="91"/>
    </location>
</feature>
<reference evidence="2 3" key="1">
    <citation type="submission" date="2020-08" db="EMBL/GenBank/DDBJ databases">
        <title>Whole genome shotgun sequence of Actinoplanes ianthinogenes NBRC 13996.</title>
        <authorList>
            <person name="Komaki H."/>
            <person name="Tamura T."/>
        </authorList>
    </citation>
    <scope>NUCLEOTIDE SEQUENCE [LARGE SCALE GENOMIC DNA]</scope>
    <source>
        <strain evidence="2 3">NBRC 13996</strain>
    </source>
</reference>
<name>A0ABN6CB79_9ACTN</name>
<dbReference type="EMBL" id="AP023356">
    <property type="protein sequence ID" value="BCJ42826.1"/>
    <property type="molecule type" value="Genomic_DNA"/>
</dbReference>
<proteinExistence type="predicted"/>